<dbReference type="RefSeq" id="WP_126695814.1">
    <property type="nucleotide sequence ID" value="NZ_RXOF01000019.1"/>
</dbReference>
<dbReference type="GO" id="GO:0030313">
    <property type="term" value="C:cell envelope"/>
    <property type="evidence" value="ECO:0007669"/>
    <property type="project" value="UniProtKB-SubCell"/>
</dbReference>
<keyword evidence="9" id="KW-1185">Reference proteome</keyword>
<accession>A0A431TVC1</accession>
<protein>
    <submittedName>
        <fullName evidence="8">AhpC/TSA family protein</fullName>
    </submittedName>
</protein>
<evidence type="ECO:0000313" key="8">
    <source>
        <dbReference type="EMBL" id="RTQ45617.1"/>
    </source>
</evidence>
<dbReference type="GO" id="GO:0016209">
    <property type="term" value="F:antioxidant activity"/>
    <property type="evidence" value="ECO:0007669"/>
    <property type="project" value="InterPro"/>
</dbReference>
<dbReference type="OrthoDB" id="6399635at2"/>
<dbReference type="InterPro" id="IPR025380">
    <property type="entry name" value="DUF4369"/>
</dbReference>
<organism evidence="8 9">
    <name type="scientific">Hymenobacter gummosus</name>
    <dbReference type="NCBI Taxonomy" id="1776032"/>
    <lineage>
        <taxon>Bacteria</taxon>
        <taxon>Pseudomonadati</taxon>
        <taxon>Bacteroidota</taxon>
        <taxon>Cytophagia</taxon>
        <taxon>Cytophagales</taxon>
        <taxon>Hymenobacteraceae</taxon>
        <taxon>Hymenobacter</taxon>
    </lineage>
</organism>
<dbReference type="PROSITE" id="PS51352">
    <property type="entry name" value="THIOREDOXIN_2"/>
    <property type="match status" value="1"/>
</dbReference>
<evidence type="ECO:0000256" key="6">
    <source>
        <dbReference type="SAM" id="SignalP"/>
    </source>
</evidence>
<dbReference type="PANTHER" id="PTHR42852">
    <property type="entry name" value="THIOL:DISULFIDE INTERCHANGE PROTEIN DSBE"/>
    <property type="match status" value="1"/>
</dbReference>
<evidence type="ECO:0000256" key="4">
    <source>
        <dbReference type="ARBA" id="ARBA00023284"/>
    </source>
</evidence>
<dbReference type="InterPro" id="IPR036249">
    <property type="entry name" value="Thioredoxin-like_sf"/>
</dbReference>
<comment type="caution">
    <text evidence="8">The sequence shown here is derived from an EMBL/GenBank/DDBJ whole genome shotgun (WGS) entry which is preliminary data.</text>
</comment>
<dbReference type="SUPFAM" id="SSF52833">
    <property type="entry name" value="Thioredoxin-like"/>
    <property type="match status" value="1"/>
</dbReference>
<feature type="signal peptide" evidence="6">
    <location>
        <begin position="1"/>
        <end position="21"/>
    </location>
</feature>
<feature type="chain" id="PRO_5019439645" evidence="6">
    <location>
        <begin position="22"/>
        <end position="377"/>
    </location>
</feature>
<evidence type="ECO:0000256" key="5">
    <source>
        <dbReference type="SAM" id="MobiDB-lite"/>
    </source>
</evidence>
<dbReference type="PANTHER" id="PTHR42852:SF6">
    <property type="entry name" value="THIOL:DISULFIDE INTERCHANGE PROTEIN DSBE"/>
    <property type="match status" value="1"/>
</dbReference>
<dbReference type="Gene3D" id="3.40.30.10">
    <property type="entry name" value="Glutaredoxin"/>
    <property type="match status" value="1"/>
</dbReference>
<dbReference type="GO" id="GO:0016491">
    <property type="term" value="F:oxidoreductase activity"/>
    <property type="evidence" value="ECO:0007669"/>
    <property type="project" value="InterPro"/>
</dbReference>
<feature type="region of interest" description="Disordered" evidence="5">
    <location>
        <begin position="22"/>
        <end position="43"/>
    </location>
</feature>
<dbReference type="InterPro" id="IPR013766">
    <property type="entry name" value="Thioredoxin_domain"/>
</dbReference>
<feature type="domain" description="Thioredoxin" evidence="7">
    <location>
        <begin position="239"/>
        <end position="377"/>
    </location>
</feature>
<name>A0A431TVC1_9BACT</name>
<dbReference type="AlphaFoldDB" id="A0A431TVC1"/>
<reference evidence="8 9" key="1">
    <citation type="submission" date="2018-12" db="EMBL/GenBank/DDBJ databases">
        <title>Hymenobacter gummosus sp. nov., isolated from a spring.</title>
        <authorList>
            <person name="Nie L."/>
        </authorList>
    </citation>
    <scope>NUCLEOTIDE SEQUENCE [LARGE SCALE GENOMIC DNA]</scope>
    <source>
        <strain evidence="8 9">KCTC 52166</strain>
    </source>
</reference>
<keyword evidence="3" id="KW-1015">Disulfide bond</keyword>
<keyword evidence="4" id="KW-0676">Redox-active center</keyword>
<dbReference type="Proteomes" id="UP000282184">
    <property type="component" value="Unassembled WGS sequence"/>
</dbReference>
<keyword evidence="2" id="KW-0201">Cytochrome c-type biogenesis</keyword>
<keyword evidence="6" id="KW-0732">Signal</keyword>
<evidence type="ECO:0000256" key="2">
    <source>
        <dbReference type="ARBA" id="ARBA00022748"/>
    </source>
</evidence>
<comment type="subcellular location">
    <subcellularLocation>
        <location evidence="1">Cell envelope</location>
    </subcellularLocation>
</comment>
<dbReference type="Pfam" id="PF14289">
    <property type="entry name" value="DUF4369"/>
    <property type="match status" value="1"/>
</dbReference>
<dbReference type="PROSITE" id="PS00194">
    <property type="entry name" value="THIOREDOXIN_1"/>
    <property type="match status" value="1"/>
</dbReference>
<dbReference type="CDD" id="cd02966">
    <property type="entry name" value="TlpA_like_family"/>
    <property type="match status" value="1"/>
</dbReference>
<evidence type="ECO:0000313" key="9">
    <source>
        <dbReference type="Proteomes" id="UP000282184"/>
    </source>
</evidence>
<evidence type="ECO:0000256" key="1">
    <source>
        <dbReference type="ARBA" id="ARBA00004196"/>
    </source>
</evidence>
<dbReference type="InterPro" id="IPR017937">
    <property type="entry name" value="Thioredoxin_CS"/>
</dbReference>
<evidence type="ECO:0000256" key="3">
    <source>
        <dbReference type="ARBA" id="ARBA00023157"/>
    </source>
</evidence>
<dbReference type="EMBL" id="RXOF01000019">
    <property type="protein sequence ID" value="RTQ45617.1"/>
    <property type="molecule type" value="Genomic_DNA"/>
</dbReference>
<dbReference type="InterPro" id="IPR050553">
    <property type="entry name" value="Thioredoxin_ResA/DsbE_sf"/>
</dbReference>
<sequence length="377" mass="40630">MPLKPYSALALAALLATPALAQQPRKAAKTTKPAPNYELRGTLQSAPTGSKVYVVDYNDGRATRLDSATVDAKGQFSLRGTVAEPAVYYLGAEQKQELLAVPLAAGTKLDVRGNAEKLAASGAATGSPEAEALATLQRARMENARKSMELRQRYRGTADDAARAAIEREAEALDAQLTALTKQMARRPTYLAPFAALSLLGDDAQTAFLDSVTAVYQKIQPVSRYTKALLAHQARQRATAVGATAPDIRLTGVDGKIIPLSSLRGKYVMIDFWASWCGPCRQENPNVVKLYNAYKSKGFEIYGVSLDQDKAKWQKAIETDGLAWTQVSDLKGWQSAAGQAYGVQSIPATVLIDPQGRIVAKNLRGEALEKKVAELLH</sequence>
<gene>
    <name evidence="8" type="ORF">EJV47_24305</name>
</gene>
<evidence type="ECO:0000259" key="7">
    <source>
        <dbReference type="PROSITE" id="PS51352"/>
    </source>
</evidence>
<proteinExistence type="predicted"/>
<dbReference type="InterPro" id="IPR000866">
    <property type="entry name" value="AhpC/TSA"/>
</dbReference>
<dbReference type="GO" id="GO:0017004">
    <property type="term" value="P:cytochrome complex assembly"/>
    <property type="evidence" value="ECO:0007669"/>
    <property type="project" value="UniProtKB-KW"/>
</dbReference>
<dbReference type="Pfam" id="PF00578">
    <property type="entry name" value="AhpC-TSA"/>
    <property type="match status" value="1"/>
</dbReference>